<dbReference type="CDD" id="cd03522">
    <property type="entry name" value="MoeA_like"/>
    <property type="match status" value="1"/>
</dbReference>
<proteinExistence type="predicted"/>
<dbReference type="SUPFAM" id="SSF53218">
    <property type="entry name" value="Molybdenum cofactor biosynthesis proteins"/>
    <property type="match status" value="1"/>
</dbReference>
<dbReference type="OrthoDB" id="9767940at2"/>
<dbReference type="SMART" id="SM00852">
    <property type="entry name" value="MoCF_biosynth"/>
    <property type="match status" value="1"/>
</dbReference>
<protein>
    <submittedName>
        <fullName evidence="2">Molybdopterin binding domain protein</fullName>
    </submittedName>
</protein>
<dbReference type="STRING" id="717231.Flexsi_2236"/>
<dbReference type="UniPathway" id="UPA00344"/>
<dbReference type="Pfam" id="PF00994">
    <property type="entry name" value="MoCF_biosynth"/>
    <property type="match status" value="1"/>
</dbReference>
<dbReference type="KEGG" id="fsi:Flexsi_2236"/>
<reference evidence="3" key="2">
    <citation type="submission" date="2011-06" db="EMBL/GenBank/DDBJ databases">
        <title>The complete genome of Flexistipes sinusarabici DSM 4947.</title>
        <authorList>
            <person name="Lucas S."/>
            <person name="Han J."/>
            <person name="Lapidus A."/>
            <person name="Bruce D."/>
            <person name="Goodwin L."/>
            <person name="Pitluck S."/>
            <person name="Peters L."/>
            <person name="Kyrpides N."/>
            <person name="Mavromatis K."/>
            <person name="Ivanova N."/>
            <person name="Mikhailova N."/>
            <person name="Chertkov O."/>
            <person name="Detter J.C."/>
            <person name="Tapia R."/>
            <person name="Han C."/>
            <person name="Land M."/>
            <person name="Hauser L."/>
            <person name="Markowitz V."/>
            <person name="Cheng J.-F."/>
            <person name="Hugenholtz P."/>
            <person name="Woyke T."/>
            <person name="Wu D."/>
            <person name="Spring S."/>
            <person name="Schroeder M."/>
            <person name="Brambilla E."/>
            <person name="Klenk H.-P."/>
            <person name="Eisen J.A."/>
        </authorList>
    </citation>
    <scope>NUCLEOTIDE SEQUENCE [LARGE SCALE GENOMIC DNA]</scope>
    <source>
        <strain evidence="3">DSM 4947 / MAS 10</strain>
    </source>
</reference>
<keyword evidence="3" id="KW-1185">Reference proteome</keyword>
<dbReference type="Gene3D" id="3.40.980.10">
    <property type="entry name" value="MoaB/Mog-like domain"/>
    <property type="match status" value="1"/>
</dbReference>
<dbReference type="eggNOG" id="COG0303">
    <property type="taxonomic scope" value="Bacteria"/>
</dbReference>
<sequence>MKKLKVEDAVGEKLAYDITEVNLDTNFKGVAFYRGHFIEEKDIEHLLYLGKEYVFVEEDEAGEVHENDVATAIAPLAAGKNIYYSEAPKEGKIDFFAAADGILTIDTETVLKINSMEIPSMPTISDKYPVTAGTKVAAFRIIPLTCKKAIFDEMKTILEQPVLTVREYTIKSVSMIVTGNEIYYGKIEDKFTEKLKQKLTKFGVNNINSRILPDDETVIASAVKEESEQSGLILITGGTSVDPDDKTRLGIENAGVEFVQKGNPIQPGNNFSIGYLNSTTVCAVPAAALFYKITSLDIFLPQILAEIKVTKNDIVSKAIGGLCHQCKVCVYPVCSFGKGVCLS</sequence>
<dbReference type="InterPro" id="IPR036425">
    <property type="entry name" value="MoaB/Mog-like_dom_sf"/>
</dbReference>
<organism evidence="2 3">
    <name type="scientific">Flexistipes sinusarabici (strain ATCC 49648 / DSM 4947 / MAS 10)</name>
    <dbReference type="NCBI Taxonomy" id="717231"/>
    <lineage>
        <taxon>Bacteria</taxon>
        <taxon>Pseudomonadati</taxon>
        <taxon>Deferribacterota</taxon>
        <taxon>Deferribacteres</taxon>
        <taxon>Deferribacterales</taxon>
        <taxon>Flexistipitaceae</taxon>
        <taxon>Flexistipes</taxon>
    </lineage>
</organism>
<dbReference type="HOGENOM" id="CLU_068847_1_0_0"/>
<dbReference type="InterPro" id="IPR001453">
    <property type="entry name" value="MoaB/Mog_dom"/>
</dbReference>
<evidence type="ECO:0000313" key="3">
    <source>
        <dbReference type="Proteomes" id="UP000006621"/>
    </source>
</evidence>
<evidence type="ECO:0000313" key="2">
    <source>
        <dbReference type="EMBL" id="AEI15857.1"/>
    </source>
</evidence>
<dbReference type="RefSeq" id="WP_013887301.1">
    <property type="nucleotide sequence ID" value="NC_015672.1"/>
</dbReference>
<name>F8E690_FLESM</name>
<dbReference type="AlphaFoldDB" id="F8E690"/>
<dbReference type="Proteomes" id="UP000006621">
    <property type="component" value="Chromosome"/>
</dbReference>
<gene>
    <name evidence="2" type="ordered locus">Flexsi_2236</name>
</gene>
<evidence type="ECO:0000259" key="1">
    <source>
        <dbReference type="SMART" id="SM00852"/>
    </source>
</evidence>
<dbReference type="EMBL" id="CP002858">
    <property type="protein sequence ID" value="AEI15857.1"/>
    <property type="molecule type" value="Genomic_DNA"/>
</dbReference>
<reference evidence="2 3" key="1">
    <citation type="journal article" date="2011" name="Stand. Genomic Sci.">
        <title>Genome sequence of the moderately thermophilic halophile Flexistipes sinusarabici strain (MAS10).</title>
        <authorList>
            <person name="Lapidus A."/>
            <person name="Chertkov O."/>
            <person name="Nolan M."/>
            <person name="Lucas S."/>
            <person name="Hammon N."/>
            <person name="Deshpande S."/>
            <person name="Cheng J.F."/>
            <person name="Tapia R."/>
            <person name="Han C."/>
            <person name="Goodwin L."/>
            <person name="Pitluck S."/>
            <person name="Liolios K."/>
            <person name="Pagani I."/>
            <person name="Ivanova N."/>
            <person name="Huntemann M."/>
            <person name="Mavromatis K."/>
            <person name="Mikhailova N."/>
            <person name="Pati A."/>
            <person name="Chen A."/>
            <person name="Palaniappan K."/>
            <person name="Land M."/>
            <person name="Hauser L."/>
            <person name="Brambilla E.M."/>
            <person name="Rohde M."/>
            <person name="Abt B."/>
            <person name="Spring S."/>
            <person name="Goker M."/>
            <person name="Bristow J."/>
            <person name="Eisen J.A."/>
            <person name="Markowitz V."/>
            <person name="Hugenholtz P."/>
            <person name="Kyrpides N.C."/>
            <person name="Klenk H.P."/>
            <person name="Woyke T."/>
        </authorList>
    </citation>
    <scope>NUCLEOTIDE SEQUENCE [LARGE SCALE GENOMIC DNA]</scope>
    <source>
        <strain evidence="3">DSM 4947 / MAS 10</strain>
    </source>
</reference>
<feature type="domain" description="MoaB/Mog" evidence="1">
    <location>
        <begin position="174"/>
        <end position="305"/>
    </location>
</feature>
<accession>F8E690</accession>